<proteinExistence type="predicted"/>
<feature type="chain" id="PRO_5043842398" evidence="2">
    <location>
        <begin position="21"/>
        <end position="109"/>
    </location>
</feature>
<feature type="signal peptide" evidence="2">
    <location>
        <begin position="1"/>
        <end position="20"/>
    </location>
</feature>
<protein>
    <submittedName>
        <fullName evidence="3">Goose-type lysozyme 2</fullName>
    </submittedName>
</protein>
<feature type="region of interest" description="Disordered" evidence="1">
    <location>
        <begin position="90"/>
        <end position="109"/>
    </location>
</feature>
<evidence type="ECO:0000313" key="4">
    <source>
        <dbReference type="Proteomes" id="UP000735302"/>
    </source>
</evidence>
<comment type="caution">
    <text evidence="3">The sequence shown here is derived from an EMBL/GenBank/DDBJ whole genome shotgun (WGS) entry which is preliminary data.</text>
</comment>
<sequence length="109" mass="12057">MNTYLLILSASLAFAGTVFAASRTCHGSVTRLNPTGTASGGVAGSQREVRYDLAELEKRRSCYQQAADKNSCLIETGPVYDRLKGIRKEKRKKTWDRNRGNVIQGGQKY</sequence>
<keyword evidence="2" id="KW-0732">Signal</keyword>
<evidence type="ECO:0000256" key="2">
    <source>
        <dbReference type="SAM" id="SignalP"/>
    </source>
</evidence>
<organism evidence="3 4">
    <name type="scientific">Plakobranchus ocellatus</name>
    <dbReference type="NCBI Taxonomy" id="259542"/>
    <lineage>
        <taxon>Eukaryota</taxon>
        <taxon>Metazoa</taxon>
        <taxon>Spiralia</taxon>
        <taxon>Lophotrochozoa</taxon>
        <taxon>Mollusca</taxon>
        <taxon>Gastropoda</taxon>
        <taxon>Heterobranchia</taxon>
        <taxon>Euthyneura</taxon>
        <taxon>Panpulmonata</taxon>
        <taxon>Sacoglossa</taxon>
        <taxon>Placobranchoidea</taxon>
        <taxon>Plakobranchidae</taxon>
        <taxon>Plakobranchus</taxon>
    </lineage>
</organism>
<reference evidence="3 4" key="1">
    <citation type="journal article" date="2021" name="Elife">
        <title>Chloroplast acquisition without the gene transfer in kleptoplastic sea slugs, Plakobranchus ocellatus.</title>
        <authorList>
            <person name="Maeda T."/>
            <person name="Takahashi S."/>
            <person name="Yoshida T."/>
            <person name="Shimamura S."/>
            <person name="Takaki Y."/>
            <person name="Nagai Y."/>
            <person name="Toyoda A."/>
            <person name="Suzuki Y."/>
            <person name="Arimoto A."/>
            <person name="Ishii H."/>
            <person name="Satoh N."/>
            <person name="Nishiyama T."/>
            <person name="Hasebe M."/>
            <person name="Maruyama T."/>
            <person name="Minagawa J."/>
            <person name="Obokata J."/>
            <person name="Shigenobu S."/>
        </authorList>
    </citation>
    <scope>NUCLEOTIDE SEQUENCE [LARGE SCALE GENOMIC DNA]</scope>
</reference>
<gene>
    <name evidence="3" type="ORF">PoB_002291400</name>
</gene>
<evidence type="ECO:0000256" key="1">
    <source>
        <dbReference type="SAM" id="MobiDB-lite"/>
    </source>
</evidence>
<keyword evidence="4" id="KW-1185">Reference proteome</keyword>
<dbReference type="Proteomes" id="UP000735302">
    <property type="component" value="Unassembled WGS sequence"/>
</dbReference>
<evidence type="ECO:0000313" key="3">
    <source>
        <dbReference type="EMBL" id="GFN96408.1"/>
    </source>
</evidence>
<accession>A0AAV3ZPW1</accession>
<name>A0AAV3ZPW1_9GAST</name>
<dbReference type="EMBL" id="BLXT01002678">
    <property type="protein sequence ID" value="GFN96408.1"/>
    <property type="molecule type" value="Genomic_DNA"/>
</dbReference>
<dbReference type="AlphaFoldDB" id="A0AAV3ZPW1"/>